<dbReference type="EMBL" id="CM017877">
    <property type="protein sequence ID" value="KAG1347845.1"/>
    <property type="molecule type" value="Genomic_DNA"/>
</dbReference>
<protein>
    <submittedName>
        <fullName evidence="1">Uncharacterized protein</fullName>
    </submittedName>
</protein>
<dbReference type="AlphaFoldDB" id="A0A8K0N3R1"/>
<sequence length="196" mass="21511">MVVRSTRWHAMARLHLARTPSPLSLSASRRFDRWRLLALSLPTSPSPPRELLASRSRSNPHLARDPSPLFLSISLSPSLSQPMVPHPYLLPALHLARAPSPLSLSTSQRLDRWLLLALSLPASPSPPREPLASRSRSDPHLAHDPSPLFLSISLSPSLPLCLNQWCLTLTFSPPLPLCSDREIRSPTAAAGPPSRP</sequence>
<organism evidence="1 2">
    <name type="scientific">Cocos nucifera</name>
    <name type="common">Coconut palm</name>
    <dbReference type="NCBI Taxonomy" id="13894"/>
    <lineage>
        <taxon>Eukaryota</taxon>
        <taxon>Viridiplantae</taxon>
        <taxon>Streptophyta</taxon>
        <taxon>Embryophyta</taxon>
        <taxon>Tracheophyta</taxon>
        <taxon>Spermatophyta</taxon>
        <taxon>Magnoliopsida</taxon>
        <taxon>Liliopsida</taxon>
        <taxon>Arecaceae</taxon>
        <taxon>Arecoideae</taxon>
        <taxon>Cocoseae</taxon>
        <taxon>Attaleinae</taxon>
        <taxon>Cocos</taxon>
    </lineage>
</organism>
<evidence type="ECO:0000313" key="2">
    <source>
        <dbReference type="Proteomes" id="UP000797356"/>
    </source>
</evidence>
<comment type="caution">
    <text evidence="1">The sequence shown here is derived from an EMBL/GenBank/DDBJ whole genome shotgun (WGS) entry which is preliminary data.</text>
</comment>
<keyword evidence="2" id="KW-1185">Reference proteome</keyword>
<gene>
    <name evidence="1" type="ORF">COCNU_06G016740</name>
</gene>
<proteinExistence type="predicted"/>
<reference evidence="1" key="1">
    <citation type="journal article" date="2017" name="Gigascience">
        <title>The genome draft of coconut (Cocos nucifera).</title>
        <authorList>
            <person name="Xiao Y."/>
            <person name="Xu P."/>
            <person name="Fan H."/>
            <person name="Baudouin L."/>
            <person name="Xia W."/>
            <person name="Bocs S."/>
            <person name="Xu J."/>
            <person name="Li Q."/>
            <person name="Guo A."/>
            <person name="Zhou L."/>
            <person name="Li J."/>
            <person name="Wu Y."/>
            <person name="Ma Z."/>
            <person name="Armero A."/>
            <person name="Issali A.E."/>
            <person name="Liu N."/>
            <person name="Peng M."/>
            <person name="Yang Y."/>
        </authorList>
    </citation>
    <scope>NUCLEOTIDE SEQUENCE</scope>
    <source>
        <tissue evidence="1">Spear leaf of Hainan Tall coconut</tissue>
    </source>
</reference>
<name>A0A8K0N3R1_COCNU</name>
<accession>A0A8K0N3R1</accession>
<evidence type="ECO:0000313" key="1">
    <source>
        <dbReference type="EMBL" id="KAG1347845.1"/>
    </source>
</evidence>
<reference evidence="1" key="2">
    <citation type="submission" date="2019-07" db="EMBL/GenBank/DDBJ databases">
        <authorList>
            <person name="Yang Y."/>
            <person name="Bocs S."/>
            <person name="Baudouin L."/>
        </authorList>
    </citation>
    <scope>NUCLEOTIDE SEQUENCE</scope>
    <source>
        <tissue evidence="1">Spear leaf of Hainan Tall coconut</tissue>
    </source>
</reference>
<dbReference type="Proteomes" id="UP000797356">
    <property type="component" value="Chromosome 6"/>
</dbReference>